<evidence type="ECO:0008006" key="4">
    <source>
        <dbReference type="Google" id="ProtNLM"/>
    </source>
</evidence>
<dbReference type="AlphaFoldDB" id="A0A1F6AXY0"/>
<evidence type="ECO:0000313" key="2">
    <source>
        <dbReference type="EMBL" id="OGG29526.1"/>
    </source>
</evidence>
<comment type="caution">
    <text evidence="2">The sequence shown here is derived from an EMBL/GenBank/DDBJ whole genome shotgun (WGS) entry which is preliminary data.</text>
</comment>
<gene>
    <name evidence="2" type="ORF">A2971_02475</name>
</gene>
<dbReference type="Pfam" id="PF13489">
    <property type="entry name" value="Methyltransf_23"/>
    <property type="match status" value="1"/>
</dbReference>
<dbReference type="SUPFAM" id="SSF53335">
    <property type="entry name" value="S-adenosyl-L-methionine-dependent methyltransferases"/>
    <property type="match status" value="1"/>
</dbReference>
<reference evidence="2 3" key="1">
    <citation type="journal article" date="2016" name="Nat. Commun.">
        <title>Thousands of microbial genomes shed light on interconnected biogeochemical processes in an aquifer system.</title>
        <authorList>
            <person name="Anantharaman K."/>
            <person name="Brown C.T."/>
            <person name="Hug L.A."/>
            <person name="Sharon I."/>
            <person name="Castelle C.J."/>
            <person name="Probst A.J."/>
            <person name="Thomas B.C."/>
            <person name="Singh A."/>
            <person name="Wilkins M.J."/>
            <person name="Karaoz U."/>
            <person name="Brodie E.L."/>
            <person name="Williams K.H."/>
            <person name="Hubbard S.S."/>
            <person name="Banfield J.F."/>
        </authorList>
    </citation>
    <scope>NUCLEOTIDE SEQUENCE [LARGE SCALE GENOMIC DNA]</scope>
</reference>
<keyword evidence="1" id="KW-0812">Transmembrane</keyword>
<keyword evidence="1" id="KW-1133">Transmembrane helix</keyword>
<proteinExistence type="predicted"/>
<feature type="transmembrane region" description="Helical" evidence="1">
    <location>
        <begin position="260"/>
        <end position="280"/>
    </location>
</feature>
<name>A0A1F6AXY0_9BACT</name>
<dbReference type="InterPro" id="IPR029063">
    <property type="entry name" value="SAM-dependent_MTases_sf"/>
</dbReference>
<dbReference type="Proteomes" id="UP000178461">
    <property type="component" value="Unassembled WGS sequence"/>
</dbReference>
<evidence type="ECO:0000256" key="1">
    <source>
        <dbReference type="SAM" id="Phobius"/>
    </source>
</evidence>
<evidence type="ECO:0000313" key="3">
    <source>
        <dbReference type="Proteomes" id="UP000178461"/>
    </source>
</evidence>
<sequence length="298" mass="34080">MTHTVSLCPLCHEHPYPLPKLPYYAYCSDCKLAWLWRFPKAIYGDNYYTGASNVASRLFTPIATLLYRLRSAYVGLGKKKLWIDVGAGDGQFLKTVNAHQKVGVEISPSGRVLMKQAGLKTMTDKQFLRLKNLQADVISFWHVLEHMENPWDYLRAAQKHLTHSGTLIIGVPNVDCLEYRLFGQRWFHSPQFHLWQFTPRAIFLLLKQTGFTIKSIDYWSIEHHLPCLLQSCINATAGSDAVLHRFIKRGHTSGFTKKDLFWSLFWVTLGMPIVILLWVVGALTHKSGTVVIVARPRV</sequence>
<dbReference type="Gene3D" id="3.40.50.150">
    <property type="entry name" value="Vaccinia Virus protein VP39"/>
    <property type="match status" value="1"/>
</dbReference>
<protein>
    <recommendedName>
        <fullName evidence="4">Methyltransferase type 12</fullName>
    </recommendedName>
</protein>
<keyword evidence="1" id="KW-0472">Membrane</keyword>
<accession>A0A1F6AXY0</accession>
<dbReference type="EMBL" id="MFJW01000021">
    <property type="protein sequence ID" value="OGG29526.1"/>
    <property type="molecule type" value="Genomic_DNA"/>
</dbReference>
<dbReference type="PANTHER" id="PTHR43861">
    <property type="entry name" value="TRANS-ACONITATE 2-METHYLTRANSFERASE-RELATED"/>
    <property type="match status" value="1"/>
</dbReference>
<organism evidence="2 3">
    <name type="scientific">Candidatus Gottesmanbacteria bacterium RIFCSPLOWO2_01_FULL_46_21</name>
    <dbReference type="NCBI Taxonomy" id="1798393"/>
    <lineage>
        <taxon>Bacteria</taxon>
        <taxon>Candidatus Gottesmaniibacteriota</taxon>
    </lineage>
</organism>
<dbReference type="PANTHER" id="PTHR43861:SF6">
    <property type="entry name" value="METHYLTRANSFERASE TYPE 11"/>
    <property type="match status" value="1"/>
</dbReference>